<evidence type="ECO:0000256" key="1">
    <source>
        <dbReference type="SAM" id="Coils"/>
    </source>
</evidence>
<reference evidence="3" key="1">
    <citation type="journal article" date="2017" name="Nature">
        <title>The genome of Chenopodium quinoa.</title>
        <authorList>
            <person name="Jarvis D.E."/>
            <person name="Ho Y.S."/>
            <person name="Lightfoot D.J."/>
            <person name="Schmoeckel S.M."/>
            <person name="Li B."/>
            <person name="Borm T.J.A."/>
            <person name="Ohyanagi H."/>
            <person name="Mineta K."/>
            <person name="Michell C.T."/>
            <person name="Saber N."/>
            <person name="Kharbatia N.M."/>
            <person name="Rupper R.R."/>
            <person name="Sharp A.R."/>
            <person name="Dally N."/>
            <person name="Boughton B.A."/>
            <person name="Woo Y.H."/>
            <person name="Gao G."/>
            <person name="Schijlen E.G.W.M."/>
            <person name="Guo X."/>
            <person name="Momin A.A."/>
            <person name="Negrao S."/>
            <person name="Al-Babili S."/>
            <person name="Gehring C."/>
            <person name="Roessner U."/>
            <person name="Jung C."/>
            <person name="Murphy K."/>
            <person name="Arold S.T."/>
            <person name="Gojobori T."/>
            <person name="van der Linden C.G."/>
            <person name="van Loo E.N."/>
            <person name="Jellen E.N."/>
            <person name="Maughan P.J."/>
            <person name="Tester M."/>
        </authorList>
    </citation>
    <scope>NUCLEOTIDE SEQUENCE [LARGE SCALE GENOMIC DNA]</scope>
    <source>
        <strain evidence="3">cv. PI 614886</strain>
    </source>
</reference>
<feature type="region of interest" description="Disordered" evidence="2">
    <location>
        <begin position="246"/>
        <end position="273"/>
    </location>
</feature>
<dbReference type="Gramene" id="AUR62039243-RA">
    <property type="protein sequence ID" value="AUR62039243-RA:cds"/>
    <property type="gene ID" value="AUR62039243"/>
</dbReference>
<dbReference type="AlphaFoldDB" id="A0A803N290"/>
<dbReference type="Proteomes" id="UP000596660">
    <property type="component" value="Unplaced"/>
</dbReference>
<keyword evidence="4" id="KW-1185">Reference proteome</keyword>
<evidence type="ECO:0000313" key="4">
    <source>
        <dbReference type="Proteomes" id="UP000596660"/>
    </source>
</evidence>
<dbReference type="EnsemblPlants" id="AUR62039243-RA">
    <property type="protein sequence ID" value="AUR62039243-RA:cds"/>
    <property type="gene ID" value="AUR62039243"/>
</dbReference>
<accession>A0A803N290</accession>
<protein>
    <submittedName>
        <fullName evidence="3">Uncharacterized protein</fullName>
    </submittedName>
</protein>
<reference evidence="3" key="2">
    <citation type="submission" date="2021-03" db="UniProtKB">
        <authorList>
            <consortium name="EnsemblPlants"/>
        </authorList>
    </citation>
    <scope>IDENTIFICATION</scope>
</reference>
<evidence type="ECO:0000313" key="3">
    <source>
        <dbReference type="EnsemblPlants" id="AUR62039243-RA:cds"/>
    </source>
</evidence>
<feature type="coiled-coil region" evidence="1">
    <location>
        <begin position="132"/>
        <end position="207"/>
    </location>
</feature>
<sequence length="273" mass="30439">MMVHSKPQTATQVSSDVSAPGIVYRSNQSIERPSGKLPDEVAKKFDVPTGSSRDRWQPQLDVYRNESIFIDGLLQGGNLGYRLLHNLAIPVDRPTGLVGSVAAQHMHDLMKVSYPANADILPINIESVQKALDGLVAAKKKEDEELKSLREKVKNFKSNEEEIKTLCQQLNEKSKVIERLLVVQKELADAKGAIGHLEEKIQKIESNKPGIRQRAEKAEWAKVEAAFNNKAQENATGFEQQEFADEDLFNADPSEDDFLVDPSLLNSPRPEKT</sequence>
<name>A0A803N290_CHEQI</name>
<organism evidence="3 4">
    <name type="scientific">Chenopodium quinoa</name>
    <name type="common">Quinoa</name>
    <dbReference type="NCBI Taxonomy" id="63459"/>
    <lineage>
        <taxon>Eukaryota</taxon>
        <taxon>Viridiplantae</taxon>
        <taxon>Streptophyta</taxon>
        <taxon>Embryophyta</taxon>
        <taxon>Tracheophyta</taxon>
        <taxon>Spermatophyta</taxon>
        <taxon>Magnoliopsida</taxon>
        <taxon>eudicotyledons</taxon>
        <taxon>Gunneridae</taxon>
        <taxon>Pentapetalae</taxon>
        <taxon>Caryophyllales</taxon>
        <taxon>Chenopodiaceae</taxon>
        <taxon>Chenopodioideae</taxon>
        <taxon>Atripliceae</taxon>
        <taxon>Chenopodium</taxon>
    </lineage>
</organism>
<keyword evidence="1" id="KW-0175">Coiled coil</keyword>
<evidence type="ECO:0000256" key="2">
    <source>
        <dbReference type="SAM" id="MobiDB-lite"/>
    </source>
</evidence>
<feature type="compositionally biased region" description="Acidic residues" evidence="2">
    <location>
        <begin position="246"/>
        <end position="259"/>
    </location>
</feature>
<proteinExistence type="predicted"/>